<dbReference type="PANTHER" id="PTHR21068">
    <property type="entry name" value="SPARTIN"/>
    <property type="match status" value="1"/>
</dbReference>
<keyword evidence="2" id="KW-1185">Reference proteome</keyword>
<dbReference type="EMBL" id="JAFEMO010000008">
    <property type="protein sequence ID" value="KAH7565792.1"/>
    <property type="molecule type" value="Genomic_DNA"/>
</dbReference>
<protein>
    <submittedName>
        <fullName evidence="1">Uncharacterized protein</fullName>
    </submittedName>
</protein>
<organism evidence="1 2">
    <name type="scientific">Xanthoceras sorbifolium</name>
    <dbReference type="NCBI Taxonomy" id="99658"/>
    <lineage>
        <taxon>Eukaryota</taxon>
        <taxon>Viridiplantae</taxon>
        <taxon>Streptophyta</taxon>
        <taxon>Embryophyta</taxon>
        <taxon>Tracheophyta</taxon>
        <taxon>Spermatophyta</taxon>
        <taxon>Magnoliopsida</taxon>
        <taxon>eudicotyledons</taxon>
        <taxon>Gunneridae</taxon>
        <taxon>Pentapetalae</taxon>
        <taxon>rosids</taxon>
        <taxon>malvids</taxon>
        <taxon>Sapindales</taxon>
        <taxon>Sapindaceae</taxon>
        <taxon>Xanthoceroideae</taxon>
        <taxon>Xanthoceras</taxon>
    </lineage>
</organism>
<evidence type="ECO:0000313" key="1">
    <source>
        <dbReference type="EMBL" id="KAH7565792.1"/>
    </source>
</evidence>
<dbReference type="Proteomes" id="UP000827721">
    <property type="component" value="Unassembled WGS sequence"/>
</dbReference>
<proteinExistence type="predicted"/>
<dbReference type="InterPro" id="IPR045036">
    <property type="entry name" value="Spartin-like"/>
</dbReference>
<gene>
    <name evidence="1" type="ORF">JRO89_XS08G0017000</name>
</gene>
<dbReference type="PANTHER" id="PTHR21068:SF49">
    <property type="entry name" value="SENESCENCE DOMAIN-CONTAINING PROTEIN"/>
    <property type="match status" value="1"/>
</dbReference>
<evidence type="ECO:0000313" key="2">
    <source>
        <dbReference type="Proteomes" id="UP000827721"/>
    </source>
</evidence>
<reference evidence="1 2" key="1">
    <citation type="submission" date="2021-02" db="EMBL/GenBank/DDBJ databases">
        <title>Plant Genome Project.</title>
        <authorList>
            <person name="Zhang R.-G."/>
        </authorList>
    </citation>
    <scope>NUCLEOTIDE SEQUENCE [LARGE SCALE GENOMIC DNA]</scope>
    <source>
        <tissue evidence="1">Leaves</tissue>
    </source>
</reference>
<accession>A0ABQ8HN57</accession>
<name>A0ABQ8HN57_9ROSI</name>
<sequence>MASSSTSQTQTNFGSSTELFNANCSARVVLLDYDDNREVKLLRYGGFIVNVIMQLASPLLMVTCTVDGLQWPISKDAPIIRVAQRCFAFGMPGLLYGLQFLDFCEDEKMDTLERVFKKYGHYHELDTSKLTGDVISDSDDPKFWKNLLPSIEAIVHNKLSQFGHHPGKSPSAVGKQYSGLVRVLRTSSSTKMVGEAILSGSLKSNHIEIQDMRSKQKCGDDSGNSDDIMSKQTFASISVFTNLVEAVEVFWVIASGKSDLLNKKITSLQELVGFKMWRLNQLGIAAFMEKLAVEE</sequence>
<comment type="caution">
    <text evidence="1">The sequence shown here is derived from an EMBL/GenBank/DDBJ whole genome shotgun (WGS) entry which is preliminary data.</text>
</comment>